<feature type="region of interest" description="Disordered" evidence="1">
    <location>
        <begin position="433"/>
        <end position="490"/>
    </location>
</feature>
<feature type="compositionally biased region" description="Low complexity" evidence="1">
    <location>
        <begin position="394"/>
        <end position="408"/>
    </location>
</feature>
<protein>
    <submittedName>
        <fullName evidence="2">Uncharacterized protein</fullName>
    </submittedName>
</protein>
<dbReference type="Proteomes" id="UP000026962">
    <property type="component" value="Chromosome 1"/>
</dbReference>
<evidence type="ECO:0000256" key="1">
    <source>
        <dbReference type="SAM" id="MobiDB-lite"/>
    </source>
</evidence>
<reference evidence="2" key="2">
    <citation type="submission" date="2018-05" db="EMBL/GenBank/DDBJ databases">
        <title>OpunRS2 (Oryza punctata Reference Sequence Version 2).</title>
        <authorList>
            <person name="Zhang J."/>
            <person name="Kudrna D."/>
            <person name="Lee S."/>
            <person name="Talag J."/>
            <person name="Welchert J."/>
            <person name="Wing R.A."/>
        </authorList>
    </citation>
    <scope>NUCLEOTIDE SEQUENCE [LARGE SCALE GENOMIC DNA]</scope>
</reference>
<feature type="compositionally biased region" description="Basic and acidic residues" evidence="1">
    <location>
        <begin position="677"/>
        <end position="693"/>
    </location>
</feature>
<feature type="compositionally biased region" description="Acidic residues" evidence="1">
    <location>
        <begin position="462"/>
        <end position="472"/>
    </location>
</feature>
<feature type="region of interest" description="Disordered" evidence="1">
    <location>
        <begin position="376"/>
        <end position="419"/>
    </location>
</feature>
<feature type="compositionally biased region" description="Polar residues" evidence="1">
    <location>
        <begin position="1392"/>
        <end position="1404"/>
    </location>
</feature>
<feature type="region of interest" description="Disordered" evidence="1">
    <location>
        <begin position="677"/>
        <end position="710"/>
    </location>
</feature>
<feature type="compositionally biased region" description="Basic and acidic residues" evidence="1">
    <location>
        <begin position="333"/>
        <end position="347"/>
    </location>
</feature>
<dbReference type="PANTHER" id="PTHR33870:SF4">
    <property type="entry name" value="CARDIOMYOPATHY-ASSOCIATED PROTEIN"/>
    <property type="match status" value="1"/>
</dbReference>
<accession>A0A0E0JQ40</accession>
<name>A0A0E0JQ40_ORYPU</name>
<feature type="region of interest" description="Disordered" evidence="1">
    <location>
        <begin position="1268"/>
        <end position="1292"/>
    </location>
</feature>
<dbReference type="HOGENOM" id="CLU_006870_0_0_1"/>
<keyword evidence="3" id="KW-1185">Reference proteome</keyword>
<proteinExistence type="predicted"/>
<dbReference type="eggNOG" id="ENOG502QTXB">
    <property type="taxonomic scope" value="Eukaryota"/>
</dbReference>
<feature type="compositionally biased region" description="Polar residues" evidence="1">
    <location>
        <begin position="319"/>
        <end position="332"/>
    </location>
</feature>
<evidence type="ECO:0000313" key="2">
    <source>
        <dbReference type="EnsemblPlants" id="OPUNC01G33700.1"/>
    </source>
</evidence>
<dbReference type="OMA" id="KEAAFIW"/>
<feature type="region of interest" description="Disordered" evidence="1">
    <location>
        <begin position="1389"/>
        <end position="1412"/>
    </location>
</feature>
<feature type="compositionally biased region" description="Basic and acidic residues" evidence="1">
    <location>
        <begin position="473"/>
        <end position="489"/>
    </location>
</feature>
<dbReference type="EnsemblPlants" id="OPUNC01G33700.1">
    <property type="protein sequence ID" value="OPUNC01G33700.1"/>
    <property type="gene ID" value="OPUNC01G33700"/>
</dbReference>
<sequence>MAGGESFRCGRRCHGLRVTQPPQARSRVASCALRLCLCLEENFHASWVADFFPACYEGEWPGFVLKAERVHDMALDTKQIARCLKKVLRSSIKNGYRCVSEHPVLLTLGVLLYLLYRSSPGLFAFLLSSSPVIICTTLLLGILLSYGDTNLSEDDEDNKTTPEISSLKAGNPPNDFHFEASQRLPVPELGENTAGFKERETKQMVFIRERASEHIELEDNVPLLRRVEHEYDRFDCHEIPAALTPFPSMVNFRQDSGIGKDLSSNQDINSKGSLPIKDKADGHTSLFEGVLSGLDEKDGSFGIFSTSKNVNGRGEVEENLNQETVFTDSTASRMRDISEEKPTERETGTSTSACAISVHQSKTLDELRINTSKGFEDNLLDSSLGSPWARVGSEDGVGSDDGSSGFDSDQAESSSPDASMTDIAPILDEIDPLLGASSTRPDTIPKDDSDTDSHVSSQDHQTDDDSNDETDNNDAKENGEEKKKEEGKEAAFVWTADDEKNLMDLGYSEMERNRRLELLMARRRSRKNIRFEIDNDLIDIDNNDGGRSVDDLSRFRVQVPHISVLRRNPFDLPYDSEEAAIPGSAPSVLHARKNPFDLPLDLSNDGDVSADNNVNHGESVQASHRDMFFRRHDSFNIGRTDATPERFSRFKPYFVPETVEGSLSNFQRQFSDKIADQEDHKDLNEKDLPKEHGSPALQRQDSDLADVGSECSDGINSVDVELDNSDIDDREIALQHFVFERSQEREAYLASTKGKGPEDDYLLNSVENSKTLHPVADLLSWEDGNGESSLGANSSHNTSVEFSDWVSSARPIAEHDSGPENLQEFLNTEVASSSKTIVVGAGNPAENNGNVDFISYSNNEMPSDNLGPGSMEFTSEFCNESLPVISRDLHPIPEERVVENFNVQEKHEAVIFTDSDAALTAFHVIEEHFEVGCDVSPSSEVVPSCLQASDSIQSPLVENKEILNPFISMASEPNKVDMIDLKEETAAGYPLDSDDDADKIYPETMEDNVIDESFLSELDAVGDFRVEATRSDQQMPDIDSHIDNNAANGVAESSLISPQISTNIFSNLKYANMLEHGENSPLVDDLNGTGPEFGWSLGSSYDDPEQTVYNPRRRILGASPFEETNTEMKPLCDETEASLVNAPIEANLVVGLSKVDAANQSELTKTDTEMVILDTKSLEDIETAFKQASDGIVESTVDNETPQVSGADIDPEPIESSEQLDVLDAKSVDDIYAALKEHTTAAMNSSIENEDKHGCGDTVKFTTHNELPEGTHIEGNTVGDDKEPEPMGTTSSMDVIDAKSIDDIYAALKEHSSAAANSSFEQNEGKSGCGDTVKFTMHDELLEGTYVEGNTVEDGKELGPIGTTISMDTIEAKTIDDIDAVFKKLSDGGAKSTAQAVDSENSCEGSDESEQH</sequence>
<organism evidence="2">
    <name type="scientific">Oryza punctata</name>
    <name type="common">Red rice</name>
    <dbReference type="NCBI Taxonomy" id="4537"/>
    <lineage>
        <taxon>Eukaryota</taxon>
        <taxon>Viridiplantae</taxon>
        <taxon>Streptophyta</taxon>
        <taxon>Embryophyta</taxon>
        <taxon>Tracheophyta</taxon>
        <taxon>Spermatophyta</taxon>
        <taxon>Magnoliopsida</taxon>
        <taxon>Liliopsida</taxon>
        <taxon>Poales</taxon>
        <taxon>Poaceae</taxon>
        <taxon>BOP clade</taxon>
        <taxon>Oryzoideae</taxon>
        <taxon>Oryzeae</taxon>
        <taxon>Oryzinae</taxon>
        <taxon>Oryza</taxon>
    </lineage>
</organism>
<feature type="compositionally biased region" description="Basic and acidic residues" evidence="1">
    <location>
        <begin position="443"/>
        <end position="453"/>
    </location>
</feature>
<evidence type="ECO:0000313" key="3">
    <source>
        <dbReference type="Proteomes" id="UP000026962"/>
    </source>
</evidence>
<feature type="region of interest" description="Disordered" evidence="1">
    <location>
        <begin position="152"/>
        <end position="172"/>
    </location>
</feature>
<dbReference type="Gramene" id="OPUNC01G33700.1">
    <property type="protein sequence ID" value="OPUNC01G33700.1"/>
    <property type="gene ID" value="OPUNC01G33700"/>
</dbReference>
<dbReference type="PANTHER" id="PTHR33870">
    <property type="entry name" value="CARDIOMYOPATHY-ASSOCIATED PROTEIN"/>
    <property type="match status" value="1"/>
</dbReference>
<reference evidence="2" key="1">
    <citation type="submission" date="2015-04" db="UniProtKB">
        <authorList>
            <consortium name="EnsemblPlants"/>
        </authorList>
    </citation>
    <scope>IDENTIFICATION</scope>
</reference>
<feature type="region of interest" description="Disordered" evidence="1">
    <location>
        <begin position="314"/>
        <end position="353"/>
    </location>
</feature>